<feature type="domain" description="Trs120/TRAPPC9 TPR region" evidence="6">
    <location>
        <begin position="492"/>
        <end position="625"/>
    </location>
</feature>
<feature type="compositionally biased region" description="Low complexity" evidence="4">
    <location>
        <begin position="395"/>
        <end position="417"/>
    </location>
</feature>
<evidence type="ECO:0000313" key="11">
    <source>
        <dbReference type="Proteomes" id="UP001151699"/>
    </source>
</evidence>
<name>A0A9Q0NH60_9DIPT</name>
<dbReference type="InterPro" id="IPR058564">
    <property type="entry name" value="TPR_TRAPPC9_Trs120"/>
</dbReference>
<dbReference type="PANTHER" id="PTHR21512">
    <property type="entry name" value="TRAFFICKING PROTEIN PARTICLE COMPLEX SUBUNIT 9"/>
    <property type="match status" value="1"/>
</dbReference>
<evidence type="ECO:0000256" key="3">
    <source>
        <dbReference type="ARBA" id="ARBA00023034"/>
    </source>
</evidence>
<feature type="region of interest" description="Disordered" evidence="4">
    <location>
        <begin position="161"/>
        <end position="192"/>
    </location>
</feature>
<dbReference type="Pfam" id="PF08626">
    <property type="entry name" value="TRAPPC9-Trs120"/>
    <property type="match status" value="1"/>
</dbReference>
<keyword evidence="11" id="KW-1185">Reference proteome</keyword>
<dbReference type="InterPro" id="IPR058563">
    <property type="entry name" value="Trs120_TRAPPC9_N"/>
</dbReference>
<evidence type="ECO:0000259" key="8">
    <source>
        <dbReference type="Pfam" id="PF26282"/>
    </source>
</evidence>
<feature type="domain" description="Trs120/TRAPPC9 third Ig-like" evidence="8">
    <location>
        <begin position="1047"/>
        <end position="1160"/>
    </location>
</feature>
<evidence type="ECO:0000259" key="9">
    <source>
        <dbReference type="Pfam" id="PF26283"/>
    </source>
</evidence>
<comment type="caution">
    <text evidence="10">The sequence shown here is derived from an EMBL/GenBank/DDBJ whole genome shotgun (WGS) entry which is preliminary data.</text>
</comment>
<sequence>MRSSVSYMLSHSTVDTIMSKPDYEQNAHHHGSVLVLVRGIGPSKPRFLQKVFERLQKVNNVKINDSSGQVRDIWVRFVQDHPVENNDWGDFQTHRRLLGLLTVGKFESQVELNELCRVHESLKVKYTDTLFDSRCFLFFGKRSKKSVDAGNNLITEMNDIEHSSLSSHGSSNKENNSISSDNSTNDGSDRRSLDHEINKKLDEEFTTPSNFKSQAFFYLDNDPCDNLESSIAEFIHSLFWILESKRLERTREKIEKVSLLYAPFEKKDFVGLDLDTRNNRKRCMGRATKNLADLTLQCGLVSESLTLYHTSCETLRAIGDSLWLGAAYEGLCSASSILLYPNVRYATSLQRNASLQGSPQKITDRPLNQDNIAKAALSKKSGLVIQLESDTLVKSSSSSSTSSVSSILSSSSSGSTLSDKKDTPTSPYPPNVLLPDDIPLKYRDAIINYSKYRHAGIIETEAALKAARICIEQNQNLEVAIFLQNVLYINLNMSEPERVQRFETLTELYQRIGYHRKASFCQRLAAWRHVAQSNTNPDWAQSYQLMLESFPGHHLSTDPIEVLDQAAGWPCLQIDLLQQLIGAARRLGQSALATRHMTFLLQTMWKHLTPNEQREMALQLQSLSAQCEGSPVPLVLDNGTVIPPANLTDLPYCIHFQVQNLPSHLQPHKIAVNKVDCGPFLFTPIHFSSIDRRVKKNDSKIAFQWVQNDLCEILLKLLNPLPFELRVSDMRLLTNGVVFESLPETVVLPTTTPTSITLHGTPIEHGSLEVQGYSTHTLGVKSNCRLKAMSNRKFPPNYTIDVIPALPKIVIATSLPQTATFSSLANSDYVIVSASVTIFNGETSECTITLTNNSNVTIEFIEESLHSTVDSKLQSRIFQWSREELQSKLPILPQRSIDFKVTIYGEADFLGPLSNGIGAVGSSEFSNHNAGSHLPEFHSLSVGTLSVSGQNSLPSRMSSPVNIQRRSELTSSFRSTHSGHSSLATISLGGAGSSTTRHMDVQFRFRYSGGEAFKEGYCRMCAVSFNLEFLPSAQVTNWDVLPAEIPSQFYLVLDVVNLTAQEMSLNYTTNKNILVESKESCRVPVPVERCPLERLLQENTQTSDPQNSLLSGGTDVDVTERACSEHISDQVNLKWTLTGTETCGVTSLRGISLSPTMLGLITVAPLQWDIFVDDHPVPPQSEVKCSAGTSIKFGVNICNLSPSPLENLTLTMQFYQDYQNGVLNYKLETRVLLSGPDRISIESLNRNTTVSHECAALFLTPGRYKADIQCCSRTNQSTVFWHGATNKLSDSDAQVWKYIPSIDITVME</sequence>
<comment type="similarity">
    <text evidence="2">Belongs to the NIBP family.</text>
</comment>
<accession>A0A9Q0NH60</accession>
<evidence type="ECO:0000256" key="2">
    <source>
        <dbReference type="ARBA" id="ARBA00008459"/>
    </source>
</evidence>
<dbReference type="Pfam" id="PF26282">
    <property type="entry name" value="Ig_TRAPPC9-Trs120_3rd"/>
    <property type="match status" value="1"/>
</dbReference>
<dbReference type="GO" id="GO:0005802">
    <property type="term" value="C:trans-Golgi network"/>
    <property type="evidence" value="ECO:0007669"/>
    <property type="project" value="TreeGrafter"/>
</dbReference>
<evidence type="ECO:0000259" key="5">
    <source>
        <dbReference type="Pfam" id="PF08626"/>
    </source>
</evidence>
<feature type="domain" description="Trs120/TRAPPC9 fourth Ig-like" evidence="9">
    <location>
        <begin position="1167"/>
        <end position="1275"/>
    </location>
</feature>
<feature type="compositionally biased region" description="Low complexity" evidence="4">
    <location>
        <begin position="163"/>
        <end position="186"/>
    </location>
</feature>
<dbReference type="Proteomes" id="UP001151699">
    <property type="component" value="Chromosome A"/>
</dbReference>
<feature type="region of interest" description="Disordered" evidence="4">
    <location>
        <begin position="395"/>
        <end position="432"/>
    </location>
</feature>
<gene>
    <name evidence="10" type="primary">brun_0</name>
    <name evidence="10" type="ORF">Bhyg_05281</name>
</gene>
<dbReference type="InterPro" id="IPR013935">
    <property type="entry name" value="Trs120_TRAPPC9"/>
</dbReference>
<dbReference type="EMBL" id="WJQU01000001">
    <property type="protein sequence ID" value="KAJ6650038.1"/>
    <property type="molecule type" value="Genomic_DNA"/>
</dbReference>
<dbReference type="Pfam" id="PF26254">
    <property type="entry name" value="Ig_TRAPPC9-Trs120_1st"/>
    <property type="match status" value="1"/>
</dbReference>
<proteinExistence type="inferred from homology"/>
<dbReference type="InterPro" id="IPR058568">
    <property type="entry name" value="Ig_TRAPPC9_Trs120_4th"/>
</dbReference>
<evidence type="ECO:0000313" key="10">
    <source>
        <dbReference type="EMBL" id="KAJ6650038.1"/>
    </source>
</evidence>
<dbReference type="InterPro" id="IPR058567">
    <property type="entry name" value="Ig_TRAPPC9_Trs120_3rd"/>
</dbReference>
<protein>
    <submittedName>
        <fullName evidence="10">Protein brunelleschi</fullName>
    </submittedName>
</protein>
<dbReference type="Pfam" id="PF26251">
    <property type="entry name" value="TPR_TRAPPC9-Trs120"/>
    <property type="match status" value="1"/>
</dbReference>
<organism evidence="10 11">
    <name type="scientific">Pseudolycoriella hygida</name>
    <dbReference type="NCBI Taxonomy" id="35572"/>
    <lineage>
        <taxon>Eukaryota</taxon>
        <taxon>Metazoa</taxon>
        <taxon>Ecdysozoa</taxon>
        <taxon>Arthropoda</taxon>
        <taxon>Hexapoda</taxon>
        <taxon>Insecta</taxon>
        <taxon>Pterygota</taxon>
        <taxon>Neoptera</taxon>
        <taxon>Endopterygota</taxon>
        <taxon>Diptera</taxon>
        <taxon>Nematocera</taxon>
        <taxon>Sciaroidea</taxon>
        <taxon>Sciaridae</taxon>
        <taxon>Pseudolycoriella</taxon>
    </lineage>
</organism>
<evidence type="ECO:0000259" key="7">
    <source>
        <dbReference type="Pfam" id="PF26254"/>
    </source>
</evidence>
<evidence type="ECO:0000256" key="4">
    <source>
        <dbReference type="SAM" id="MobiDB-lite"/>
    </source>
</evidence>
<feature type="domain" description="Trs120/TRAPPC9 first Ig-like" evidence="7">
    <location>
        <begin position="660"/>
        <end position="773"/>
    </location>
</feature>
<evidence type="ECO:0000256" key="1">
    <source>
        <dbReference type="ARBA" id="ARBA00004555"/>
    </source>
</evidence>
<feature type="domain" description="Trs120/TRAPPC9 N-terminal" evidence="5">
    <location>
        <begin position="89"/>
        <end position="346"/>
    </location>
</feature>
<reference evidence="10" key="1">
    <citation type="submission" date="2022-07" db="EMBL/GenBank/DDBJ databases">
        <authorList>
            <person name="Trinca V."/>
            <person name="Uliana J.V.C."/>
            <person name="Torres T.T."/>
            <person name="Ward R.J."/>
            <person name="Monesi N."/>
        </authorList>
    </citation>
    <scope>NUCLEOTIDE SEQUENCE</scope>
    <source>
        <strain evidence="10">HSMRA1968</strain>
        <tissue evidence="10">Whole embryos</tissue>
    </source>
</reference>
<dbReference type="InterPro" id="IPR058565">
    <property type="entry name" value="Ig_TRAPPC9_Trs120_1st"/>
</dbReference>
<dbReference type="Pfam" id="PF26283">
    <property type="entry name" value="Ig_TRAPPC9-Trs120_4th"/>
    <property type="match status" value="1"/>
</dbReference>
<evidence type="ECO:0000259" key="6">
    <source>
        <dbReference type="Pfam" id="PF26251"/>
    </source>
</evidence>
<dbReference type="PANTHER" id="PTHR21512:SF5">
    <property type="entry name" value="TRAFFICKING PROTEIN PARTICLE COMPLEX SUBUNIT 9"/>
    <property type="match status" value="1"/>
</dbReference>
<keyword evidence="3" id="KW-0333">Golgi apparatus</keyword>
<comment type="subcellular location">
    <subcellularLocation>
        <location evidence="1">Golgi apparatus</location>
    </subcellularLocation>
</comment>
<dbReference type="OrthoDB" id="27962at2759"/>